<sequence length="162" mass="17097">MATIIHDRNARLGSHFISIESGFGDGLLTWTRGNGGRSDGGRHSSGASEASHSPSPARSDPVPSPTIPSVGEYNTFHLTTHPTDGRTAPPGVSVLPSDYRDQEGGKEGDVQSVRSWVGSLRSVGGVFGGGKKGKDAGWTGWFGGRKREEMDFGAPDPIHRSK</sequence>
<proteinExistence type="predicted"/>
<name>A0ACC2VSP0_9TREE</name>
<comment type="caution">
    <text evidence="1">The sequence shown here is derived from an EMBL/GenBank/DDBJ whole genome shotgun (WGS) entry which is preliminary data.</text>
</comment>
<gene>
    <name evidence="1" type="ORF">QFC20_005184</name>
</gene>
<dbReference type="EMBL" id="JASBWS010000068">
    <property type="protein sequence ID" value="KAJ9101651.1"/>
    <property type="molecule type" value="Genomic_DNA"/>
</dbReference>
<accession>A0ACC2VSP0</accession>
<keyword evidence="2" id="KW-1185">Reference proteome</keyword>
<evidence type="ECO:0000313" key="1">
    <source>
        <dbReference type="EMBL" id="KAJ9101651.1"/>
    </source>
</evidence>
<evidence type="ECO:0000313" key="2">
    <source>
        <dbReference type="Proteomes" id="UP001230649"/>
    </source>
</evidence>
<protein>
    <submittedName>
        <fullName evidence="1">Uncharacterized protein</fullName>
    </submittedName>
</protein>
<organism evidence="1 2">
    <name type="scientific">Naganishia adeliensis</name>
    <dbReference type="NCBI Taxonomy" id="92952"/>
    <lineage>
        <taxon>Eukaryota</taxon>
        <taxon>Fungi</taxon>
        <taxon>Dikarya</taxon>
        <taxon>Basidiomycota</taxon>
        <taxon>Agaricomycotina</taxon>
        <taxon>Tremellomycetes</taxon>
        <taxon>Filobasidiales</taxon>
        <taxon>Filobasidiaceae</taxon>
        <taxon>Naganishia</taxon>
    </lineage>
</organism>
<dbReference type="Proteomes" id="UP001230649">
    <property type="component" value="Unassembled WGS sequence"/>
</dbReference>
<reference evidence="1" key="1">
    <citation type="submission" date="2023-04" db="EMBL/GenBank/DDBJ databases">
        <title>Draft Genome sequencing of Naganishia species isolated from polar environments using Oxford Nanopore Technology.</title>
        <authorList>
            <person name="Leo P."/>
            <person name="Venkateswaran K."/>
        </authorList>
    </citation>
    <scope>NUCLEOTIDE SEQUENCE</scope>
    <source>
        <strain evidence="1">MNA-CCFEE 5262</strain>
    </source>
</reference>